<dbReference type="PROSITE" id="PS51898">
    <property type="entry name" value="TYR_RECOMBINASE"/>
    <property type="match status" value="1"/>
</dbReference>
<dbReference type="GO" id="GO:0015074">
    <property type="term" value="P:DNA integration"/>
    <property type="evidence" value="ECO:0007669"/>
    <property type="project" value="UniProtKB-KW"/>
</dbReference>
<keyword evidence="3" id="KW-0238">DNA-binding</keyword>
<evidence type="ECO:0000313" key="6">
    <source>
        <dbReference type="EMBL" id="MBC5999772.1"/>
    </source>
</evidence>
<organism evidence="6 7">
    <name type="scientific">Lentihominibacter faecis</name>
    <dbReference type="NCBI Taxonomy" id="2764712"/>
    <lineage>
        <taxon>Bacteria</taxon>
        <taxon>Bacillati</taxon>
        <taxon>Bacillota</taxon>
        <taxon>Clostridia</taxon>
        <taxon>Peptostreptococcales</taxon>
        <taxon>Anaerovoracaceae</taxon>
        <taxon>Lentihominibacter</taxon>
    </lineage>
</organism>
<dbReference type="Gene3D" id="1.10.150.130">
    <property type="match status" value="1"/>
</dbReference>
<evidence type="ECO:0000259" key="5">
    <source>
        <dbReference type="PROSITE" id="PS51898"/>
    </source>
</evidence>
<dbReference type="CDD" id="cd00397">
    <property type="entry name" value="DNA_BRE_C"/>
    <property type="match status" value="1"/>
</dbReference>
<proteinExistence type="inferred from homology"/>
<evidence type="ECO:0000313" key="7">
    <source>
        <dbReference type="Proteomes" id="UP000644115"/>
    </source>
</evidence>
<dbReference type="InterPro" id="IPR010998">
    <property type="entry name" value="Integrase_recombinase_N"/>
</dbReference>
<dbReference type="RefSeq" id="WP_249287155.1">
    <property type="nucleotide sequence ID" value="NZ_JACRWC010000093.1"/>
</dbReference>
<comment type="caution">
    <text evidence="6">The sequence shown here is derived from an EMBL/GenBank/DDBJ whole genome shotgun (WGS) entry which is preliminary data.</text>
</comment>
<dbReference type="PANTHER" id="PTHR30629">
    <property type="entry name" value="PROPHAGE INTEGRASE"/>
    <property type="match status" value="1"/>
</dbReference>
<dbReference type="Pfam" id="PF00589">
    <property type="entry name" value="Phage_integrase"/>
    <property type="match status" value="1"/>
</dbReference>
<dbReference type="AlphaFoldDB" id="A0A923NDK5"/>
<dbReference type="InterPro" id="IPR013762">
    <property type="entry name" value="Integrase-like_cat_sf"/>
</dbReference>
<dbReference type="InterPro" id="IPR011010">
    <property type="entry name" value="DNA_brk_join_enz"/>
</dbReference>
<evidence type="ECO:0000256" key="4">
    <source>
        <dbReference type="ARBA" id="ARBA00023172"/>
    </source>
</evidence>
<dbReference type="SUPFAM" id="SSF56349">
    <property type="entry name" value="DNA breaking-rejoining enzymes"/>
    <property type="match status" value="1"/>
</dbReference>
<keyword evidence="2" id="KW-0229">DNA integration</keyword>
<dbReference type="InterPro" id="IPR002104">
    <property type="entry name" value="Integrase_catalytic"/>
</dbReference>
<evidence type="ECO:0000256" key="1">
    <source>
        <dbReference type="ARBA" id="ARBA00008857"/>
    </source>
</evidence>
<name>A0A923NDK5_9FIRM</name>
<evidence type="ECO:0000256" key="3">
    <source>
        <dbReference type="ARBA" id="ARBA00023125"/>
    </source>
</evidence>
<dbReference type="GO" id="GO:0003677">
    <property type="term" value="F:DNA binding"/>
    <property type="evidence" value="ECO:0007669"/>
    <property type="project" value="UniProtKB-KW"/>
</dbReference>
<accession>A0A923NDK5</accession>
<protein>
    <submittedName>
        <fullName evidence="6">Site-specific integrase</fullName>
    </submittedName>
</protein>
<dbReference type="PANTHER" id="PTHR30629:SF2">
    <property type="entry name" value="PROPHAGE INTEGRASE INTS-RELATED"/>
    <property type="match status" value="1"/>
</dbReference>
<dbReference type="InterPro" id="IPR050808">
    <property type="entry name" value="Phage_Integrase"/>
</dbReference>
<keyword evidence="7" id="KW-1185">Reference proteome</keyword>
<dbReference type="Proteomes" id="UP000644115">
    <property type="component" value="Unassembled WGS sequence"/>
</dbReference>
<reference evidence="6" key="1">
    <citation type="submission" date="2020-08" db="EMBL/GenBank/DDBJ databases">
        <authorList>
            <person name="Liu C."/>
            <person name="Sun Q."/>
        </authorList>
    </citation>
    <scope>NUCLEOTIDE SEQUENCE</scope>
    <source>
        <strain evidence="6">BX16</strain>
    </source>
</reference>
<feature type="domain" description="Tyr recombinase" evidence="5">
    <location>
        <begin position="176"/>
        <end position="346"/>
    </location>
</feature>
<sequence length="348" mass="41105">MRLPNGYGSVYKLSGKRRKPFIVKKTLGYHVDHETGRSVRDDIIIGYAETKAEGLQMLASYNDNPYDVKTSKMTFKDLYEEWSERAFKTASEATISADRAAFNACAPLHDKIFIDLKAKDFQYLFDTTDKNHPTMRKMKILISKMYKYAMKYDYVSKDYSQYIDISQYKDKNPNQYDRQKFTEEEVMKLWEHQDNPICQTALMLIYSGVRIGELLDLKKEDVHLEERYFDVVSSKTQNGIRKVPIAEKVYPFYKSWFEDTDSEYLIHRSNGEKFKYDNYHKKRFQPLMEQLGMDHTPHCCRYTCSSMMHKAEIRETIRKKILGHSQDLINDTYTQLDIDEIVNAINLI</sequence>
<comment type="similarity">
    <text evidence="1">Belongs to the 'phage' integrase family.</text>
</comment>
<evidence type="ECO:0000256" key="2">
    <source>
        <dbReference type="ARBA" id="ARBA00022908"/>
    </source>
</evidence>
<keyword evidence="4" id="KW-0233">DNA recombination</keyword>
<gene>
    <name evidence="6" type="ORF">H8876_07135</name>
</gene>
<dbReference type="EMBL" id="JACRWC010000093">
    <property type="protein sequence ID" value="MBC5999772.1"/>
    <property type="molecule type" value="Genomic_DNA"/>
</dbReference>
<dbReference type="Gene3D" id="1.10.443.10">
    <property type="entry name" value="Intergrase catalytic core"/>
    <property type="match status" value="1"/>
</dbReference>
<dbReference type="GO" id="GO:0006310">
    <property type="term" value="P:DNA recombination"/>
    <property type="evidence" value="ECO:0007669"/>
    <property type="project" value="UniProtKB-KW"/>
</dbReference>